<dbReference type="InParanoid" id="W2RP44"/>
<evidence type="ECO:0000313" key="2">
    <source>
        <dbReference type="EMBL" id="ETN38095.1"/>
    </source>
</evidence>
<sequence length="361" mass="41597">MWDYFKSWWTLRWTQQPQFHPLPPNITRSFVKTPAGDIELLTSEPTQRDPSAAPIFFMHGGNGHASVWLEWMTHLSQTHGARTYAFSLRNHGASFPVPYFRMVWLTRFDDLASDLISSMEEIVSREGQEPLVVAHSSGGGLAQYALSRGSIKCRALALVGAVPHFGNVHVYHNWFTRIDRWFIIRNFAHGCHPNSGLNNDKLVLNAFFGQEYPMEKVKEFRKWMANYECMWWPYSMGGRGWGVKDRVWLSPVDIVESVVHWNGTEDKIMVMIGKEDLMMGGTERRMVTDFQQAIKTLQEGKKIDVPVELEKKIVEKTDRYITEERQGGVRLVEVANAGHHTQNDVQWREACEALRRFAAQV</sequence>
<dbReference type="SUPFAM" id="SSF53474">
    <property type="entry name" value="alpha/beta-Hydrolases"/>
    <property type="match status" value="1"/>
</dbReference>
<dbReference type="InterPro" id="IPR029058">
    <property type="entry name" value="AB_hydrolase_fold"/>
</dbReference>
<dbReference type="eggNOG" id="ENOG502QTPE">
    <property type="taxonomic scope" value="Eukaryota"/>
</dbReference>
<dbReference type="PANTHER" id="PTHR43194">
    <property type="entry name" value="HYDROLASE ALPHA/BETA FOLD FAMILY"/>
    <property type="match status" value="1"/>
</dbReference>
<dbReference type="RefSeq" id="XP_008720264.1">
    <property type="nucleotide sequence ID" value="XM_008722042.1"/>
</dbReference>
<dbReference type="OrthoDB" id="8119704at2759"/>
<dbReference type="Proteomes" id="UP000030752">
    <property type="component" value="Unassembled WGS sequence"/>
</dbReference>
<dbReference type="PANTHER" id="PTHR43194:SF2">
    <property type="entry name" value="PEROXISOMAL MEMBRANE PROTEIN LPX1"/>
    <property type="match status" value="1"/>
</dbReference>
<dbReference type="Pfam" id="PF12697">
    <property type="entry name" value="Abhydrolase_6"/>
    <property type="match status" value="1"/>
</dbReference>
<evidence type="ECO:0000313" key="3">
    <source>
        <dbReference type="Proteomes" id="UP000030752"/>
    </source>
</evidence>
<gene>
    <name evidence="2" type="ORF">HMPREF1541_07719</name>
</gene>
<evidence type="ECO:0000259" key="1">
    <source>
        <dbReference type="Pfam" id="PF12697"/>
    </source>
</evidence>
<dbReference type="InterPro" id="IPR050228">
    <property type="entry name" value="Carboxylesterase_BioH"/>
</dbReference>
<dbReference type="GeneID" id="19975058"/>
<reference evidence="2 3" key="1">
    <citation type="submission" date="2013-03" db="EMBL/GenBank/DDBJ databases">
        <title>The Genome Sequence of Phialophora europaea CBS 101466.</title>
        <authorList>
            <consortium name="The Broad Institute Genomics Platform"/>
            <person name="Cuomo C."/>
            <person name="de Hoog S."/>
            <person name="Gorbushina A."/>
            <person name="Walker B."/>
            <person name="Young S.K."/>
            <person name="Zeng Q."/>
            <person name="Gargeya S."/>
            <person name="Fitzgerald M."/>
            <person name="Haas B."/>
            <person name="Abouelleil A."/>
            <person name="Allen A.W."/>
            <person name="Alvarado L."/>
            <person name="Arachchi H.M."/>
            <person name="Berlin A.M."/>
            <person name="Chapman S.B."/>
            <person name="Gainer-Dewar J."/>
            <person name="Goldberg J."/>
            <person name="Griggs A."/>
            <person name="Gujja S."/>
            <person name="Hansen M."/>
            <person name="Howarth C."/>
            <person name="Imamovic A."/>
            <person name="Ireland A."/>
            <person name="Larimer J."/>
            <person name="McCowan C."/>
            <person name="Murphy C."/>
            <person name="Pearson M."/>
            <person name="Poon T.W."/>
            <person name="Priest M."/>
            <person name="Roberts A."/>
            <person name="Saif S."/>
            <person name="Shea T."/>
            <person name="Sisk P."/>
            <person name="Sykes S."/>
            <person name="Wortman J."/>
            <person name="Nusbaum C."/>
            <person name="Birren B."/>
        </authorList>
    </citation>
    <scope>NUCLEOTIDE SEQUENCE [LARGE SCALE GENOMIC DNA]</scope>
    <source>
        <strain evidence="2 3">CBS 101466</strain>
    </source>
</reference>
<organism evidence="2 3">
    <name type="scientific">Cyphellophora europaea (strain CBS 101466)</name>
    <name type="common">Phialophora europaea</name>
    <dbReference type="NCBI Taxonomy" id="1220924"/>
    <lineage>
        <taxon>Eukaryota</taxon>
        <taxon>Fungi</taxon>
        <taxon>Dikarya</taxon>
        <taxon>Ascomycota</taxon>
        <taxon>Pezizomycotina</taxon>
        <taxon>Eurotiomycetes</taxon>
        <taxon>Chaetothyriomycetidae</taxon>
        <taxon>Chaetothyriales</taxon>
        <taxon>Cyphellophoraceae</taxon>
        <taxon>Cyphellophora</taxon>
    </lineage>
</organism>
<name>W2RP44_CYPE1</name>
<dbReference type="EMBL" id="KB822723">
    <property type="protein sequence ID" value="ETN38095.1"/>
    <property type="molecule type" value="Genomic_DNA"/>
</dbReference>
<keyword evidence="3" id="KW-1185">Reference proteome</keyword>
<protein>
    <recommendedName>
        <fullName evidence="1">AB hydrolase-1 domain-containing protein</fullName>
    </recommendedName>
</protein>
<dbReference type="InterPro" id="IPR000073">
    <property type="entry name" value="AB_hydrolase_1"/>
</dbReference>
<dbReference type="STRING" id="1220924.W2RP44"/>
<accession>W2RP44</accession>
<dbReference type="Gene3D" id="3.40.50.1820">
    <property type="entry name" value="alpha/beta hydrolase"/>
    <property type="match status" value="1"/>
</dbReference>
<dbReference type="HOGENOM" id="CLU_051715_1_0_1"/>
<feature type="domain" description="AB hydrolase-1" evidence="1">
    <location>
        <begin position="55"/>
        <end position="340"/>
    </location>
</feature>
<dbReference type="AlphaFoldDB" id="W2RP44"/>
<proteinExistence type="predicted"/>
<dbReference type="VEuPathDB" id="FungiDB:HMPREF1541_07719"/>